<comment type="caution">
    <text evidence="2">The sequence shown here is derived from an EMBL/GenBank/DDBJ whole genome shotgun (WGS) entry which is preliminary data.</text>
</comment>
<accession>A0A080Z9D3</accession>
<dbReference type="AlphaFoldDB" id="A0A080Z9D3"/>
<proteinExistence type="predicted"/>
<organism evidence="2 3">
    <name type="scientific">Phytophthora nicotianae P1976</name>
    <dbReference type="NCBI Taxonomy" id="1317066"/>
    <lineage>
        <taxon>Eukaryota</taxon>
        <taxon>Sar</taxon>
        <taxon>Stramenopiles</taxon>
        <taxon>Oomycota</taxon>
        <taxon>Peronosporomycetes</taxon>
        <taxon>Peronosporales</taxon>
        <taxon>Peronosporaceae</taxon>
        <taxon>Phytophthora</taxon>
    </lineage>
</organism>
<feature type="non-terminal residue" evidence="2">
    <location>
        <position position="1"/>
    </location>
</feature>
<reference evidence="2 3" key="1">
    <citation type="submission" date="2013-11" db="EMBL/GenBank/DDBJ databases">
        <title>The Genome Sequence of Phytophthora parasitica P1976.</title>
        <authorList>
            <consortium name="The Broad Institute Genomics Platform"/>
            <person name="Russ C."/>
            <person name="Tyler B."/>
            <person name="Panabieres F."/>
            <person name="Shan W."/>
            <person name="Tripathy S."/>
            <person name="Grunwald N."/>
            <person name="Machado M."/>
            <person name="Johnson C.S."/>
            <person name="Walker B."/>
            <person name="Young S."/>
            <person name="Zeng Q."/>
            <person name="Gargeya S."/>
            <person name="Fitzgerald M."/>
            <person name="Haas B."/>
            <person name="Abouelleil A."/>
            <person name="Allen A.W."/>
            <person name="Alvarado L."/>
            <person name="Arachchi H.M."/>
            <person name="Berlin A.M."/>
            <person name="Chapman S.B."/>
            <person name="Gainer-Dewar J."/>
            <person name="Goldberg J."/>
            <person name="Griggs A."/>
            <person name="Gujja S."/>
            <person name="Hansen M."/>
            <person name="Howarth C."/>
            <person name="Imamovic A."/>
            <person name="Ireland A."/>
            <person name="Larimer J."/>
            <person name="McCowan C."/>
            <person name="Murphy C."/>
            <person name="Pearson M."/>
            <person name="Poon T.W."/>
            <person name="Priest M."/>
            <person name="Roberts A."/>
            <person name="Saif S."/>
            <person name="Shea T."/>
            <person name="Sisk P."/>
            <person name="Sykes S."/>
            <person name="Wortman J."/>
            <person name="Nusbaum C."/>
            <person name="Birren B."/>
        </authorList>
    </citation>
    <scope>NUCLEOTIDE SEQUENCE [LARGE SCALE GENOMIC DNA]</scope>
    <source>
        <strain evidence="2 3">P1976</strain>
    </source>
</reference>
<gene>
    <name evidence="2" type="ORF">F444_19003</name>
</gene>
<evidence type="ECO:0000256" key="1">
    <source>
        <dbReference type="SAM" id="MobiDB-lite"/>
    </source>
</evidence>
<dbReference type="Proteomes" id="UP000028582">
    <property type="component" value="Unassembled WGS sequence"/>
</dbReference>
<feature type="compositionally biased region" description="Basic and acidic residues" evidence="1">
    <location>
        <begin position="75"/>
        <end position="96"/>
    </location>
</feature>
<sequence length="120" mass="13976">GIQRDSGYVGPKEELKKWKLVGKEIVIQDLMAEQSTPTYKVALEWLECFCIAYRIRPRDCCAPKLHKSMSVNSRSLDDLNKQRRISEDERKEEREANAVVQATRRSQQTSDERHVERNAV</sequence>
<evidence type="ECO:0000313" key="2">
    <source>
        <dbReference type="EMBL" id="ETO63244.1"/>
    </source>
</evidence>
<protein>
    <submittedName>
        <fullName evidence="2">Uncharacterized protein</fullName>
    </submittedName>
</protein>
<dbReference type="EMBL" id="ANJA01003514">
    <property type="protein sequence ID" value="ETO63244.1"/>
    <property type="molecule type" value="Genomic_DNA"/>
</dbReference>
<feature type="compositionally biased region" description="Basic and acidic residues" evidence="1">
    <location>
        <begin position="110"/>
        <end position="120"/>
    </location>
</feature>
<feature type="region of interest" description="Disordered" evidence="1">
    <location>
        <begin position="72"/>
        <end position="120"/>
    </location>
</feature>
<evidence type="ECO:0000313" key="3">
    <source>
        <dbReference type="Proteomes" id="UP000028582"/>
    </source>
</evidence>
<name>A0A080Z9D3_PHYNI</name>